<evidence type="ECO:0000313" key="1">
    <source>
        <dbReference type="EMBL" id="GGB73477.1"/>
    </source>
</evidence>
<name>A0ABQ1JSH9_9PROT</name>
<evidence type="ECO:0000313" key="2">
    <source>
        <dbReference type="Proteomes" id="UP000628854"/>
    </source>
</evidence>
<comment type="caution">
    <text evidence="1">The sequence shown here is derived from an EMBL/GenBank/DDBJ whole genome shotgun (WGS) entry which is preliminary data.</text>
</comment>
<dbReference type="Proteomes" id="UP000628854">
    <property type="component" value="Unassembled WGS sequence"/>
</dbReference>
<sequence>MRKWLILFAVLIVGVLAALWWLGTEVDASKPEAGEVRMEIENVF</sequence>
<organism evidence="1 2">
    <name type="scientific">Henriciella pelagia</name>
    <dbReference type="NCBI Taxonomy" id="1977912"/>
    <lineage>
        <taxon>Bacteria</taxon>
        <taxon>Pseudomonadati</taxon>
        <taxon>Pseudomonadota</taxon>
        <taxon>Alphaproteobacteria</taxon>
        <taxon>Hyphomonadales</taxon>
        <taxon>Hyphomonadaceae</taxon>
        <taxon>Henriciella</taxon>
    </lineage>
</organism>
<reference evidence="2" key="1">
    <citation type="journal article" date="2019" name="Int. J. Syst. Evol. Microbiol.">
        <title>The Global Catalogue of Microorganisms (GCM) 10K type strain sequencing project: providing services to taxonomists for standard genome sequencing and annotation.</title>
        <authorList>
            <consortium name="The Broad Institute Genomics Platform"/>
            <consortium name="The Broad Institute Genome Sequencing Center for Infectious Disease"/>
            <person name="Wu L."/>
            <person name="Ma J."/>
        </authorList>
    </citation>
    <scope>NUCLEOTIDE SEQUENCE [LARGE SCALE GENOMIC DNA]</scope>
    <source>
        <strain evidence="2">CGMCC 1.15928</strain>
    </source>
</reference>
<protein>
    <recommendedName>
        <fullName evidence="3">Efflux transporter periplasmic adaptor subunit</fullName>
    </recommendedName>
</protein>
<dbReference type="EMBL" id="BMKF01000002">
    <property type="protein sequence ID" value="GGB73477.1"/>
    <property type="molecule type" value="Genomic_DNA"/>
</dbReference>
<proteinExistence type="predicted"/>
<dbReference type="RefSeq" id="WP_267905928.1">
    <property type="nucleotide sequence ID" value="NZ_BMKF01000002.1"/>
</dbReference>
<gene>
    <name evidence="1" type="ORF">GCM10011503_22690</name>
</gene>
<evidence type="ECO:0008006" key="3">
    <source>
        <dbReference type="Google" id="ProtNLM"/>
    </source>
</evidence>
<accession>A0ABQ1JSH9</accession>
<keyword evidence="2" id="KW-1185">Reference proteome</keyword>